<dbReference type="Pfam" id="PF00209">
    <property type="entry name" value="SNF"/>
    <property type="match status" value="1"/>
</dbReference>
<keyword evidence="5 7" id="KW-0472">Membrane</keyword>
<dbReference type="EMBL" id="JAADYS010002170">
    <property type="protein sequence ID" value="KAF4459459.1"/>
    <property type="molecule type" value="Genomic_DNA"/>
</dbReference>
<sequence length="695" mass="76688">MAIPPILKKIGKLLSPPPKTSDDGRDQWGSRASFLLAAMGGCAGMGNLIRYPSQVYNNNGLQWFIPYLMCVFLIAIPALILEVSIGQAYHGGSVVAFNNVNHRLKGLGFSLLYIGFIVGPYFVVNLSWIMIYFRNSFKNPLPWEGRAEEYYYQDVVQNVDAIPGNKTFNSVQDYVKYPGIALIGETVGWTAFTWFLVWISIFRGIGQTGRVVYFTMGLPVVMTIILVGRSVSLPNAGRGIKLYFGEWNGDKLASGDIWQTAAGQVFFSTGVGFGYFSSYASYNQKHSNAVMDSCLIVASNVLFEGFAAFAAFGVVGYLNMMPVPGERIGSFTIGFLTLPTAITELPGANFWAFALFFTLMVLGYSSAFAMLDAVVTLVMDTGIKLRREWVVTGLVILSFLISLPYCTEFGYALLTGVDRWINDVALVFVVFGECAFSTTFYRWRDVAGQVGNPAFYVWNFGYFGGMVLGVAVAHAVSAEAGAGVGFGIFIVASIISAIIGKTPDSVPPALTFTEEKGFIRRFIGKSNALSRFFGDNAYFTRLWYLAFYSVCLVLFHLIVTITYQKQQGQQLRRDLNVIVGQGKNWKIPAFWPLLLRFVSAPVLAIIYGFAYPAFHDLRDDPLHILGFGIAHICLILIGLGVLVPRWYDSMIPPKRRDEGQIPYAPNVLLGSTDAQQSDSMEAAEGVDSKTEENEK</sequence>
<feature type="transmembrane region" description="Helical" evidence="7">
    <location>
        <begin position="211"/>
        <end position="231"/>
    </location>
</feature>
<protein>
    <recommendedName>
        <fullName evidence="10">Sodium-and chloride-dependent GABA transporter 1</fullName>
    </recommendedName>
</protein>
<comment type="caution">
    <text evidence="8">The sequence shown here is derived from an EMBL/GenBank/DDBJ whole genome shotgun (WGS) entry which is preliminary data.</text>
</comment>
<keyword evidence="4 7" id="KW-1133">Transmembrane helix</keyword>
<organism evidence="8 9">
    <name type="scientific">Fusarium albosuccineum</name>
    <dbReference type="NCBI Taxonomy" id="1237068"/>
    <lineage>
        <taxon>Eukaryota</taxon>
        <taxon>Fungi</taxon>
        <taxon>Dikarya</taxon>
        <taxon>Ascomycota</taxon>
        <taxon>Pezizomycotina</taxon>
        <taxon>Sordariomycetes</taxon>
        <taxon>Hypocreomycetidae</taxon>
        <taxon>Hypocreales</taxon>
        <taxon>Nectriaceae</taxon>
        <taxon>Fusarium</taxon>
        <taxon>Fusarium decemcellulare species complex</taxon>
    </lineage>
</organism>
<feature type="transmembrane region" description="Helical" evidence="7">
    <location>
        <begin position="389"/>
        <end position="412"/>
    </location>
</feature>
<dbReference type="GO" id="GO:0035725">
    <property type="term" value="P:sodium ion transmembrane transport"/>
    <property type="evidence" value="ECO:0007669"/>
    <property type="project" value="TreeGrafter"/>
</dbReference>
<feature type="transmembrane region" description="Helical" evidence="7">
    <location>
        <begin position="64"/>
        <end position="85"/>
    </location>
</feature>
<comment type="subcellular location">
    <subcellularLocation>
        <location evidence="1">Membrane</location>
        <topology evidence="1">Multi-pass membrane protein</topology>
    </subcellularLocation>
</comment>
<feature type="transmembrane region" description="Helical" evidence="7">
    <location>
        <begin position="327"/>
        <end position="343"/>
    </location>
</feature>
<evidence type="ECO:0000256" key="4">
    <source>
        <dbReference type="ARBA" id="ARBA00022989"/>
    </source>
</evidence>
<dbReference type="SUPFAM" id="SSF161070">
    <property type="entry name" value="SNF-like"/>
    <property type="match status" value="1"/>
</dbReference>
<keyword evidence="3 7" id="KW-0812">Transmembrane</keyword>
<dbReference type="PROSITE" id="PS50267">
    <property type="entry name" value="NA_NEUROTRAN_SYMP_3"/>
    <property type="match status" value="1"/>
</dbReference>
<dbReference type="GO" id="GO:0005886">
    <property type="term" value="C:plasma membrane"/>
    <property type="evidence" value="ECO:0007669"/>
    <property type="project" value="TreeGrafter"/>
</dbReference>
<evidence type="ECO:0000313" key="9">
    <source>
        <dbReference type="Proteomes" id="UP000554235"/>
    </source>
</evidence>
<feature type="transmembrane region" description="Helical" evidence="7">
    <location>
        <begin position="424"/>
        <end position="443"/>
    </location>
</feature>
<feature type="transmembrane region" description="Helical" evidence="7">
    <location>
        <begin position="177"/>
        <end position="199"/>
    </location>
</feature>
<evidence type="ECO:0000256" key="2">
    <source>
        <dbReference type="ARBA" id="ARBA00022448"/>
    </source>
</evidence>
<feature type="transmembrane region" description="Helical" evidence="7">
    <location>
        <begin position="480"/>
        <end position="500"/>
    </location>
</feature>
<proteinExistence type="predicted"/>
<feature type="transmembrane region" description="Helical" evidence="7">
    <location>
        <begin position="34"/>
        <end position="52"/>
    </location>
</feature>
<evidence type="ECO:0000256" key="6">
    <source>
        <dbReference type="SAM" id="MobiDB-lite"/>
    </source>
</evidence>
<evidence type="ECO:0000256" key="7">
    <source>
        <dbReference type="SAM" id="Phobius"/>
    </source>
</evidence>
<name>A0A8H4L1F1_9HYPO</name>
<reference evidence="8 9" key="1">
    <citation type="submission" date="2020-01" db="EMBL/GenBank/DDBJ databases">
        <title>Identification and distribution of gene clusters putatively required for synthesis of sphingolipid metabolism inhibitors in phylogenetically diverse species of the filamentous fungus Fusarium.</title>
        <authorList>
            <person name="Kim H.-S."/>
            <person name="Busman M."/>
            <person name="Brown D.W."/>
            <person name="Divon H."/>
            <person name="Uhlig S."/>
            <person name="Proctor R.H."/>
        </authorList>
    </citation>
    <scope>NUCLEOTIDE SEQUENCE [LARGE SCALE GENOMIC DNA]</scope>
    <source>
        <strain evidence="8 9">NRRL 20459</strain>
    </source>
</reference>
<feature type="transmembrane region" description="Helical" evidence="7">
    <location>
        <begin position="261"/>
        <end position="282"/>
    </location>
</feature>
<dbReference type="InterPro" id="IPR037272">
    <property type="entry name" value="SNS_sf"/>
</dbReference>
<evidence type="ECO:0000256" key="1">
    <source>
        <dbReference type="ARBA" id="ARBA00004141"/>
    </source>
</evidence>
<dbReference type="CDD" id="cd11554">
    <property type="entry name" value="SLC6sbd_u2"/>
    <property type="match status" value="1"/>
</dbReference>
<dbReference type="PRINTS" id="PR00176">
    <property type="entry name" value="NANEUSMPORT"/>
</dbReference>
<dbReference type="OrthoDB" id="6581954at2759"/>
<keyword evidence="2" id="KW-0813">Transport</keyword>
<dbReference type="PANTHER" id="PTHR11616:SF240">
    <property type="entry name" value="BLOATED TUBULES, ISOFORM B-RELATED"/>
    <property type="match status" value="1"/>
</dbReference>
<keyword evidence="9" id="KW-1185">Reference proteome</keyword>
<feature type="compositionally biased region" description="Basic and acidic residues" evidence="6">
    <location>
        <begin position="686"/>
        <end position="695"/>
    </location>
</feature>
<dbReference type="PANTHER" id="PTHR11616">
    <property type="entry name" value="SODIUM/CHLORIDE DEPENDENT TRANSPORTER"/>
    <property type="match status" value="1"/>
</dbReference>
<accession>A0A8H4L1F1</accession>
<evidence type="ECO:0008006" key="10">
    <source>
        <dbReference type="Google" id="ProtNLM"/>
    </source>
</evidence>
<dbReference type="InterPro" id="IPR000175">
    <property type="entry name" value="Na/ntran_symport"/>
</dbReference>
<feature type="transmembrane region" description="Helical" evidence="7">
    <location>
        <begin position="106"/>
        <end position="133"/>
    </location>
</feature>
<feature type="transmembrane region" description="Helical" evidence="7">
    <location>
        <begin position="622"/>
        <end position="647"/>
    </location>
</feature>
<feature type="transmembrane region" description="Helical" evidence="7">
    <location>
        <begin position="542"/>
        <end position="563"/>
    </location>
</feature>
<feature type="transmembrane region" description="Helical" evidence="7">
    <location>
        <begin position="350"/>
        <end position="369"/>
    </location>
</feature>
<feature type="transmembrane region" description="Helical" evidence="7">
    <location>
        <begin position="593"/>
        <end position="610"/>
    </location>
</feature>
<evidence type="ECO:0000256" key="5">
    <source>
        <dbReference type="ARBA" id="ARBA00023136"/>
    </source>
</evidence>
<evidence type="ECO:0000313" key="8">
    <source>
        <dbReference type="EMBL" id="KAF4459459.1"/>
    </source>
</evidence>
<feature type="transmembrane region" description="Helical" evidence="7">
    <location>
        <begin position="294"/>
        <end position="315"/>
    </location>
</feature>
<feature type="region of interest" description="Disordered" evidence="6">
    <location>
        <begin position="671"/>
        <end position="695"/>
    </location>
</feature>
<gene>
    <name evidence="8" type="ORF">FALBO_13786</name>
</gene>
<evidence type="ECO:0000256" key="3">
    <source>
        <dbReference type="ARBA" id="ARBA00022692"/>
    </source>
</evidence>
<dbReference type="AlphaFoldDB" id="A0A8H4L1F1"/>
<feature type="transmembrane region" description="Helical" evidence="7">
    <location>
        <begin position="455"/>
        <end position="473"/>
    </location>
</feature>
<dbReference type="Proteomes" id="UP000554235">
    <property type="component" value="Unassembled WGS sequence"/>
</dbReference>